<dbReference type="EMBL" id="FXTJ01000016">
    <property type="protein sequence ID" value="SMO99298.1"/>
    <property type="molecule type" value="Genomic_DNA"/>
</dbReference>
<evidence type="ECO:0000313" key="2">
    <source>
        <dbReference type="Proteomes" id="UP000317484"/>
    </source>
</evidence>
<gene>
    <name evidence="1" type="ORF">SAMN06273567_1164</name>
</gene>
<dbReference type="RefSeq" id="WP_142460974.1">
    <property type="nucleotide sequence ID" value="NZ_FXTJ01000016.1"/>
</dbReference>
<dbReference type="Proteomes" id="UP000317484">
    <property type="component" value="Unassembled WGS sequence"/>
</dbReference>
<protein>
    <submittedName>
        <fullName evidence="1">Uncharacterized protein</fullName>
    </submittedName>
</protein>
<evidence type="ECO:0000313" key="1">
    <source>
        <dbReference type="EMBL" id="SMO99298.1"/>
    </source>
</evidence>
<name>A0A521FSZ0_9ACTN</name>
<proteinExistence type="predicted"/>
<accession>A0A521FSZ0</accession>
<dbReference type="AlphaFoldDB" id="A0A521FSZ0"/>
<keyword evidence="2" id="KW-1185">Reference proteome</keyword>
<organism evidence="1 2">
    <name type="scientific">Geodermatophilus aquaeductus</name>
    <dbReference type="NCBI Taxonomy" id="1564161"/>
    <lineage>
        <taxon>Bacteria</taxon>
        <taxon>Bacillati</taxon>
        <taxon>Actinomycetota</taxon>
        <taxon>Actinomycetes</taxon>
        <taxon>Geodermatophilales</taxon>
        <taxon>Geodermatophilaceae</taxon>
        <taxon>Geodermatophilus</taxon>
    </lineage>
</organism>
<reference evidence="1 2" key="1">
    <citation type="submission" date="2017-05" db="EMBL/GenBank/DDBJ databases">
        <authorList>
            <person name="Varghese N."/>
            <person name="Submissions S."/>
        </authorList>
    </citation>
    <scope>NUCLEOTIDE SEQUENCE [LARGE SCALE GENOMIC DNA]</scope>
    <source>
        <strain evidence="1 2">DSM 46834</strain>
    </source>
</reference>
<sequence>MTGDIRQTVISGVPYVVTSVADGTPATLDAFLDDAEFTIALKDEHHLVRGHGRGLDDKVVFYEKDRLGGKDVRVWHVTVDDSGTVKAEAVAAF</sequence>